<dbReference type="EMBL" id="AQQW01000015">
    <property type="protein sequence ID" value="ETW11191.1"/>
    <property type="molecule type" value="Genomic_DNA"/>
</dbReference>
<dbReference type="InterPro" id="IPR036086">
    <property type="entry name" value="ParB/Sulfiredoxin_sf"/>
</dbReference>
<dbReference type="AlphaFoldDB" id="W4HGB7"/>
<keyword evidence="2" id="KW-1185">Reference proteome</keyword>
<dbReference type="eggNOG" id="COG1475">
    <property type="taxonomic scope" value="Bacteria"/>
</dbReference>
<dbReference type="SUPFAM" id="SSF110849">
    <property type="entry name" value="ParB/Sulfiredoxin"/>
    <property type="match status" value="1"/>
</dbReference>
<evidence type="ECO:0000313" key="2">
    <source>
        <dbReference type="Proteomes" id="UP000019063"/>
    </source>
</evidence>
<accession>W4HGB7</accession>
<dbReference type="Proteomes" id="UP000019063">
    <property type="component" value="Unassembled WGS sequence"/>
</dbReference>
<sequence length="367" mass="41487">MADVNILKFDPENPRFAPGLGPKAEGGDEGVITFLAEDSELRELVKSISSVGYIGIEPMIVMDDGNGKFVVLEGNRRLAALKVLLNSELARAARIPVPEMVDQVRRTLEAVNVHRVADRSGAQEIIGFKHINGPRPWDAISKARYANEWLKREEEKETGGLSLIEIADRMGDNNSTLRRMVVALRVLEQAEATQTWRIEDRRPKRFAFSHLYTGLTYPNIANYIGMPETESGADPIQDPVPIDHLARLRELLSLLYGDRREGEEPVIQSQARDLKRLRDVMGHRAATDIILKSRNLDRSFEKSRPDATKFSDAIYQADEQVDRALNTIVGFDPIKHADIPKVLANMSMRVRIIEREVEDRSKQMKEE</sequence>
<dbReference type="STRING" id="1379903.ATO8_18595"/>
<dbReference type="RefSeq" id="WP_162163032.1">
    <property type="nucleotide sequence ID" value="NZ_AQQW01000015.1"/>
</dbReference>
<reference evidence="1 2" key="1">
    <citation type="journal article" date="2014" name="Antonie Van Leeuwenhoek">
        <title>Roseivivax atlanticus sp. nov., isolated from surface seawater of the Atlantic Ocean.</title>
        <authorList>
            <person name="Li G."/>
            <person name="Lai Q."/>
            <person name="Liu X."/>
            <person name="Sun F."/>
            <person name="Shao Z."/>
        </authorList>
    </citation>
    <scope>NUCLEOTIDE SEQUENCE [LARGE SCALE GENOMIC DNA]</scope>
    <source>
        <strain evidence="1 2">22II-s10s</strain>
    </source>
</reference>
<name>W4HGB7_9RHOB</name>
<proteinExistence type="predicted"/>
<organism evidence="1 2">
    <name type="scientific">Roseivivax marinus</name>
    <dbReference type="NCBI Taxonomy" id="1379903"/>
    <lineage>
        <taxon>Bacteria</taxon>
        <taxon>Pseudomonadati</taxon>
        <taxon>Pseudomonadota</taxon>
        <taxon>Alphaproteobacteria</taxon>
        <taxon>Rhodobacterales</taxon>
        <taxon>Roseobacteraceae</taxon>
        <taxon>Roseivivax</taxon>
    </lineage>
</organism>
<evidence type="ECO:0000313" key="1">
    <source>
        <dbReference type="EMBL" id="ETW11191.1"/>
    </source>
</evidence>
<dbReference type="Gene3D" id="3.90.1530.10">
    <property type="entry name" value="Conserved hypothetical protein from pyrococcus furiosus pfu- 392566-001, ParB domain"/>
    <property type="match status" value="1"/>
</dbReference>
<dbReference type="PATRIC" id="fig|1317118.6.peg.3810"/>
<dbReference type="CDD" id="cd16387">
    <property type="entry name" value="ParB_N_Srx"/>
    <property type="match status" value="1"/>
</dbReference>
<gene>
    <name evidence="1" type="ORF">ATO8_18595</name>
</gene>
<protein>
    <submittedName>
        <fullName evidence="1">Uncharacterized protein</fullName>
    </submittedName>
</protein>
<comment type="caution">
    <text evidence="1">The sequence shown here is derived from an EMBL/GenBank/DDBJ whole genome shotgun (WGS) entry which is preliminary data.</text>
</comment>